<comment type="function">
    <text evidence="6">Required for exosome-dependent processing of pre-rRNA and small nucleolar RNA (snRNA) precursors. Involved in processing of 35S pre-rRNA at the A0, A1 and A2 sites.</text>
</comment>
<dbReference type="PANTHER" id="PTHR15341:SF3">
    <property type="entry name" value="NUCLEAR NUCLEIC ACID-BINDING PROTEIN C1D"/>
    <property type="match status" value="1"/>
</dbReference>
<organism evidence="8 9">
    <name type="scientific">Kwoniella europaea PYCC6329</name>
    <dbReference type="NCBI Taxonomy" id="1423913"/>
    <lineage>
        <taxon>Eukaryota</taxon>
        <taxon>Fungi</taxon>
        <taxon>Dikarya</taxon>
        <taxon>Basidiomycota</taxon>
        <taxon>Agaricomycotina</taxon>
        <taxon>Tremellomycetes</taxon>
        <taxon>Tremellales</taxon>
        <taxon>Cryptococcaceae</taxon>
        <taxon>Kwoniella</taxon>
    </lineage>
</organism>
<accession>A0AAX4KBF0</accession>
<keyword evidence="9" id="KW-1185">Reference proteome</keyword>
<evidence type="ECO:0000256" key="4">
    <source>
        <dbReference type="ARBA" id="ARBA00022884"/>
    </source>
</evidence>
<dbReference type="RefSeq" id="XP_066080842.1">
    <property type="nucleotide sequence ID" value="XM_066224745.1"/>
</dbReference>
<evidence type="ECO:0000256" key="5">
    <source>
        <dbReference type="ARBA" id="ARBA00023242"/>
    </source>
</evidence>
<protein>
    <recommendedName>
        <fullName evidence="6">Exosome complex protein</fullName>
    </recommendedName>
</protein>
<evidence type="ECO:0000313" key="8">
    <source>
        <dbReference type="EMBL" id="WWD02875.1"/>
    </source>
</evidence>
<comment type="subcellular location">
    <subcellularLocation>
        <location evidence="1 6">Nucleus</location>
    </subcellularLocation>
</comment>
<dbReference type="InterPro" id="IPR011082">
    <property type="entry name" value="Exosome-assoc_fac/DNA_repair"/>
</dbReference>
<evidence type="ECO:0000313" key="9">
    <source>
        <dbReference type="Proteomes" id="UP001358614"/>
    </source>
</evidence>
<dbReference type="GeneID" id="91099721"/>
<evidence type="ECO:0000256" key="7">
    <source>
        <dbReference type="SAM" id="MobiDB-lite"/>
    </source>
</evidence>
<dbReference type="Pfam" id="PF04000">
    <property type="entry name" value="Sas10_Utp3"/>
    <property type="match status" value="1"/>
</dbReference>
<evidence type="ECO:0000256" key="6">
    <source>
        <dbReference type="RuleBase" id="RU368003"/>
    </source>
</evidence>
<comment type="similarity">
    <text evidence="2 6">Belongs to the C1D family.</text>
</comment>
<reference evidence="8 9" key="1">
    <citation type="submission" date="2024-01" db="EMBL/GenBank/DDBJ databases">
        <title>Comparative genomics of Cryptococcus and Kwoniella reveals pathogenesis evolution and contrasting modes of karyotype evolution via chromosome fusion or intercentromeric recombination.</title>
        <authorList>
            <person name="Coelho M.A."/>
            <person name="David-Palma M."/>
            <person name="Shea T."/>
            <person name="Bowers K."/>
            <person name="McGinley-Smith S."/>
            <person name="Mohammad A.W."/>
            <person name="Gnirke A."/>
            <person name="Yurkov A.M."/>
            <person name="Nowrousian M."/>
            <person name="Sun S."/>
            <person name="Cuomo C.A."/>
            <person name="Heitman J."/>
        </authorList>
    </citation>
    <scope>NUCLEOTIDE SEQUENCE [LARGE SCALE GENOMIC DNA]</scope>
    <source>
        <strain evidence="8 9">PYCC6329</strain>
    </source>
</reference>
<keyword evidence="3 6" id="KW-0698">rRNA processing</keyword>
<dbReference type="EMBL" id="CP144089">
    <property type="protein sequence ID" value="WWD02875.1"/>
    <property type="molecule type" value="Genomic_DNA"/>
</dbReference>
<feature type="compositionally biased region" description="Acidic residues" evidence="7">
    <location>
        <begin position="182"/>
        <end position="204"/>
    </location>
</feature>
<dbReference type="GO" id="GO:0000178">
    <property type="term" value="C:exosome (RNase complex)"/>
    <property type="evidence" value="ECO:0007669"/>
    <property type="project" value="TreeGrafter"/>
</dbReference>
<dbReference type="InterPro" id="IPR007146">
    <property type="entry name" value="Sas10/Utp3/C1D"/>
</dbReference>
<feature type="region of interest" description="Disordered" evidence="7">
    <location>
        <begin position="168"/>
        <end position="211"/>
    </location>
</feature>
<dbReference type="Proteomes" id="UP001358614">
    <property type="component" value="Chromosome 1"/>
</dbReference>
<evidence type="ECO:0000256" key="1">
    <source>
        <dbReference type="ARBA" id="ARBA00004123"/>
    </source>
</evidence>
<dbReference type="AlphaFoldDB" id="A0AAX4KBF0"/>
<dbReference type="GO" id="GO:0005730">
    <property type="term" value="C:nucleolus"/>
    <property type="evidence" value="ECO:0007669"/>
    <property type="project" value="TreeGrafter"/>
</dbReference>
<sequence>MSDLIESDPKQSLASLISSLSNVENSLESLLADQNQAGPSTWSDKLEKLSMMDRAKMDVLVSYTVNDLIWIYLKLKGVDPEKHEVTAELDRIKTYYTKIKSIEEPETRRNRIDSDAAHRFVKSSIPRSQHLPPTSAAQLAQQQAQSAIAEQEEEESLRRLGKASRFRFIEKEGQETIIPGQDAEEDNDDEDEDENMEEDSESIEEQGGLDAEEFLKGVEEEMKGQ</sequence>
<evidence type="ECO:0000256" key="3">
    <source>
        <dbReference type="ARBA" id="ARBA00022552"/>
    </source>
</evidence>
<dbReference type="PANTHER" id="PTHR15341">
    <property type="entry name" value="SUN-COR STEROID HORMONE RECEPTOR CO-REPRESSOR"/>
    <property type="match status" value="1"/>
</dbReference>
<dbReference type="GO" id="GO:0000460">
    <property type="term" value="P:maturation of 5.8S rRNA"/>
    <property type="evidence" value="ECO:0007669"/>
    <property type="project" value="TreeGrafter"/>
</dbReference>
<proteinExistence type="inferred from homology"/>
<name>A0AAX4KBF0_9TREE</name>
<dbReference type="GO" id="GO:0003723">
    <property type="term" value="F:RNA binding"/>
    <property type="evidence" value="ECO:0007669"/>
    <property type="project" value="UniProtKB-UniRule"/>
</dbReference>
<gene>
    <name evidence="8" type="ORF">V865_000917</name>
</gene>
<keyword evidence="5 6" id="KW-0539">Nucleus</keyword>
<dbReference type="GO" id="GO:0010468">
    <property type="term" value="P:regulation of gene expression"/>
    <property type="evidence" value="ECO:0007669"/>
    <property type="project" value="TreeGrafter"/>
</dbReference>
<keyword evidence="4 6" id="KW-0694">RNA-binding</keyword>
<dbReference type="GO" id="GO:0003677">
    <property type="term" value="F:DNA binding"/>
    <property type="evidence" value="ECO:0007669"/>
    <property type="project" value="TreeGrafter"/>
</dbReference>
<dbReference type="KEGG" id="ker:91099721"/>
<evidence type="ECO:0000256" key="2">
    <source>
        <dbReference type="ARBA" id="ARBA00009154"/>
    </source>
</evidence>